<feature type="compositionally biased region" description="Basic and acidic residues" evidence="1">
    <location>
        <begin position="20"/>
        <end position="34"/>
    </location>
</feature>
<evidence type="ECO:0000256" key="1">
    <source>
        <dbReference type="SAM" id="MobiDB-lite"/>
    </source>
</evidence>
<organism evidence="2 3">
    <name type="scientific">[Emmonsia] crescens</name>
    <dbReference type="NCBI Taxonomy" id="73230"/>
    <lineage>
        <taxon>Eukaryota</taxon>
        <taxon>Fungi</taxon>
        <taxon>Dikarya</taxon>
        <taxon>Ascomycota</taxon>
        <taxon>Pezizomycotina</taxon>
        <taxon>Eurotiomycetes</taxon>
        <taxon>Eurotiomycetidae</taxon>
        <taxon>Onygenales</taxon>
        <taxon>Ajellomycetaceae</taxon>
        <taxon>Emergomyces</taxon>
    </lineage>
</organism>
<feature type="region of interest" description="Disordered" evidence="1">
    <location>
        <begin position="1"/>
        <end position="64"/>
    </location>
</feature>
<gene>
    <name evidence="2" type="ORF">GX50_05306</name>
</gene>
<reference evidence="2 3" key="1">
    <citation type="submission" date="2017-10" db="EMBL/GenBank/DDBJ databases">
        <title>Comparative genomics in systemic dimorphic fungi from Ajellomycetaceae.</title>
        <authorList>
            <person name="Munoz J.F."/>
            <person name="Mcewen J.G."/>
            <person name="Clay O.K."/>
            <person name="Cuomo C.A."/>
        </authorList>
    </citation>
    <scope>NUCLEOTIDE SEQUENCE [LARGE SCALE GENOMIC DNA]</scope>
    <source>
        <strain evidence="2 3">UAMH4076</strain>
    </source>
</reference>
<keyword evidence="3" id="KW-1185">Reference proteome</keyword>
<dbReference type="Proteomes" id="UP000226031">
    <property type="component" value="Unassembled WGS sequence"/>
</dbReference>
<feature type="compositionally biased region" description="Basic residues" evidence="1">
    <location>
        <begin position="1"/>
        <end position="19"/>
    </location>
</feature>
<proteinExistence type="predicted"/>
<feature type="compositionally biased region" description="Acidic residues" evidence="1">
    <location>
        <begin position="52"/>
        <end position="64"/>
    </location>
</feature>
<dbReference type="AlphaFoldDB" id="A0A2B7ZFG4"/>
<sequence>MAQNRAARRGGVHQLRRRRQEQDRVVTRTTEHPQDASSAAGLNDGERRDTEISPEADYSLELDDSSSQNYLMILMGVP</sequence>
<accession>A0A2B7ZFG4</accession>
<comment type="caution">
    <text evidence="2">The sequence shown here is derived from an EMBL/GenBank/DDBJ whole genome shotgun (WGS) entry which is preliminary data.</text>
</comment>
<name>A0A2B7ZFG4_9EURO</name>
<dbReference type="EMBL" id="PDND01000110">
    <property type="protein sequence ID" value="PGH31923.1"/>
    <property type="molecule type" value="Genomic_DNA"/>
</dbReference>
<evidence type="ECO:0000313" key="2">
    <source>
        <dbReference type="EMBL" id="PGH31923.1"/>
    </source>
</evidence>
<protein>
    <submittedName>
        <fullName evidence="2">Uncharacterized protein</fullName>
    </submittedName>
</protein>
<evidence type="ECO:0000313" key="3">
    <source>
        <dbReference type="Proteomes" id="UP000226031"/>
    </source>
</evidence>